<feature type="region of interest" description="Disordered" evidence="1">
    <location>
        <begin position="671"/>
        <end position="709"/>
    </location>
</feature>
<feature type="region of interest" description="Disordered" evidence="1">
    <location>
        <begin position="239"/>
        <end position="261"/>
    </location>
</feature>
<accession>A0ABT4HHR7</accession>
<feature type="compositionally biased region" description="Acidic residues" evidence="1">
    <location>
        <begin position="688"/>
        <end position="709"/>
    </location>
</feature>
<dbReference type="SUPFAM" id="SSF46689">
    <property type="entry name" value="Homeodomain-like"/>
    <property type="match status" value="1"/>
</dbReference>
<feature type="domain" description="Integrase catalytic" evidence="2">
    <location>
        <begin position="258"/>
        <end position="473"/>
    </location>
</feature>
<dbReference type="InterPro" id="IPR012337">
    <property type="entry name" value="RNaseH-like_sf"/>
</dbReference>
<dbReference type="PROSITE" id="PS50994">
    <property type="entry name" value="INTEGRASE"/>
    <property type="match status" value="1"/>
</dbReference>
<evidence type="ECO:0000259" key="2">
    <source>
        <dbReference type="PROSITE" id="PS50994"/>
    </source>
</evidence>
<dbReference type="PANTHER" id="PTHR35004:SF6">
    <property type="entry name" value="TRANSPOSASE"/>
    <property type="match status" value="1"/>
</dbReference>
<dbReference type="InterPro" id="IPR036397">
    <property type="entry name" value="RNaseH_sf"/>
</dbReference>
<evidence type="ECO:0000313" key="3">
    <source>
        <dbReference type="EMBL" id="MCZ0729634.1"/>
    </source>
</evidence>
<proteinExistence type="predicted"/>
<dbReference type="Pfam" id="PF13518">
    <property type="entry name" value="HTH_28"/>
    <property type="match status" value="1"/>
</dbReference>
<keyword evidence="4" id="KW-1185">Reference proteome</keyword>
<name>A0ABT4HHR7_MYCIR</name>
<reference evidence="3" key="1">
    <citation type="submission" date="2022-12" db="EMBL/GenBank/DDBJ databases">
        <title>Whole genome sequence of Mycolicibacterium iranicum strain SBH312.</title>
        <authorList>
            <person name="Jani J."/>
            <person name="Arifin Mustapha Z."/>
            <person name="Ahmed K."/>
            <person name="Kai Ling C."/>
        </authorList>
    </citation>
    <scope>NUCLEOTIDE SEQUENCE</scope>
    <source>
        <strain evidence="3">SBH312</strain>
    </source>
</reference>
<dbReference type="InterPro" id="IPR001584">
    <property type="entry name" value="Integrase_cat-core"/>
</dbReference>
<comment type="caution">
    <text evidence="3">The sequence shown here is derived from an EMBL/GenBank/DDBJ whole genome shotgun (WGS) entry which is preliminary data.</text>
</comment>
<dbReference type="EMBL" id="JAPQYE010000006">
    <property type="protein sequence ID" value="MCZ0729634.1"/>
    <property type="molecule type" value="Genomic_DNA"/>
</dbReference>
<dbReference type="SUPFAM" id="SSF53098">
    <property type="entry name" value="Ribonuclease H-like"/>
    <property type="match status" value="1"/>
</dbReference>
<evidence type="ECO:0000256" key="1">
    <source>
        <dbReference type="SAM" id="MobiDB-lite"/>
    </source>
</evidence>
<dbReference type="RefSeq" id="WP_268786574.1">
    <property type="nucleotide sequence ID" value="NZ_JAPQYE010000006.1"/>
</dbReference>
<dbReference type="PANTHER" id="PTHR35004">
    <property type="entry name" value="TRANSPOSASE RV3428C-RELATED"/>
    <property type="match status" value="1"/>
</dbReference>
<dbReference type="InterPro" id="IPR055247">
    <property type="entry name" value="InsJ-like_HTH"/>
</dbReference>
<dbReference type="Gene3D" id="3.30.420.10">
    <property type="entry name" value="Ribonuclease H-like superfamily/Ribonuclease H"/>
    <property type="match status" value="1"/>
</dbReference>
<protein>
    <submittedName>
        <fullName evidence="3">Helix-turn-helix domain-containing protein</fullName>
    </submittedName>
</protein>
<feature type="compositionally biased region" description="Basic and acidic residues" evidence="1">
    <location>
        <begin position="242"/>
        <end position="254"/>
    </location>
</feature>
<evidence type="ECO:0000313" key="4">
    <source>
        <dbReference type="Proteomes" id="UP001084650"/>
    </source>
</evidence>
<dbReference type="InterPro" id="IPR009057">
    <property type="entry name" value="Homeodomain-like_sf"/>
</dbReference>
<dbReference type="Proteomes" id="UP001084650">
    <property type="component" value="Unassembled WGS sequence"/>
</dbReference>
<sequence length="709" mass="80295">MSGAGEPLRRGSRVEFDGELFEVTEFISARGTYEVVLQGPSTFRRRSVVDLLADPRAHLIPCEDGPEPDDPYDPASIALLGLSPADMKSVGEKADHIREATTGYKSGSPELALEGEPRAEYAPTRKLMERYDAKCKELGVSDSTLRRWVRAYQERGEAGLVTRRKMQEPKTDPRWIAIADDVMREHTEESMPTKTAVILQTSARLELLYGEGVVTEPSRSTANRHLLALDAKRPLFRGTTKRNRDLADSPERQHGKLRPTRPGEYLILDTTRLDVFAFDRTARWMQVELTVAMDWYSRCIVALRLTPVSTKAVDAAAIMYQVFRPLRAPAGWPSYAVWPYHGIPREVLIDPDKIDRTGKTMGPALRPDTIVVDHGKIYLSEHLNSVCQRFGISIQPARLREGRDKAPLERFFGSIRTRLLQYLPGYKGPDINSRGLDVEGQAFYYIHELEEIMREWVGQIYHRVPHDSLFDPELPARQAKKAPKMTPAQMFSHGIARAGYVEVPRHPDLALEFLRADARTIQRKGVKIYGLVYNGDVLSELGKMKSPHGGKFKNAWPIHSDPDDISTVYIQHPHDREWHSLRWEYASKFPMPFSDDAYQYARQLAVQADGFVDEQLALRELLKRFNLSLELSPKERRIALRMARQEQMLSKQVEPANDAETVRALPSVSAFSDSSDVLTDFGHAGPEAGDDDDIADIQDDYDDESFELA</sequence>
<organism evidence="3 4">
    <name type="scientific">Mycolicibacterium iranicum</name>
    <name type="common">Mycobacterium iranicum</name>
    <dbReference type="NCBI Taxonomy" id="912594"/>
    <lineage>
        <taxon>Bacteria</taxon>
        <taxon>Bacillati</taxon>
        <taxon>Actinomycetota</taxon>
        <taxon>Actinomycetes</taxon>
        <taxon>Mycobacteriales</taxon>
        <taxon>Mycobacteriaceae</taxon>
        <taxon>Mycolicibacterium</taxon>
    </lineage>
</organism>
<gene>
    <name evidence="3" type="ORF">OY187_16390</name>
</gene>